<dbReference type="AlphaFoldDB" id="X6MK37"/>
<proteinExistence type="predicted"/>
<reference evidence="1 2" key="1">
    <citation type="journal article" date="2013" name="Curr. Biol.">
        <title>The Genome of the Foraminiferan Reticulomyxa filosa.</title>
        <authorList>
            <person name="Glockner G."/>
            <person name="Hulsmann N."/>
            <person name="Schleicher M."/>
            <person name="Noegel A.A."/>
            <person name="Eichinger L."/>
            <person name="Gallinger C."/>
            <person name="Pawlowski J."/>
            <person name="Sierra R."/>
            <person name="Euteneuer U."/>
            <person name="Pillet L."/>
            <person name="Moustafa A."/>
            <person name="Platzer M."/>
            <person name="Groth M."/>
            <person name="Szafranski K."/>
            <person name="Schliwa M."/>
        </authorList>
    </citation>
    <scope>NUCLEOTIDE SEQUENCE [LARGE SCALE GENOMIC DNA]</scope>
</reference>
<sequence>QQQQQGTRAEKKICLSKIGNEGIDASSLFFITANCSDIGQQWIETLSSHINEYLEGGSACKSLQELTLNVKQDQTNNAEMQDIRQDGDIDNQEMMIVD</sequence>
<evidence type="ECO:0008006" key="3">
    <source>
        <dbReference type="Google" id="ProtNLM"/>
    </source>
</evidence>
<comment type="caution">
    <text evidence="1">The sequence shown here is derived from an EMBL/GenBank/DDBJ whole genome shotgun (WGS) entry which is preliminary data.</text>
</comment>
<dbReference type="Proteomes" id="UP000023152">
    <property type="component" value="Unassembled WGS sequence"/>
</dbReference>
<evidence type="ECO:0000313" key="2">
    <source>
        <dbReference type="Proteomes" id="UP000023152"/>
    </source>
</evidence>
<evidence type="ECO:0000313" key="1">
    <source>
        <dbReference type="EMBL" id="ETO13405.1"/>
    </source>
</evidence>
<dbReference type="EMBL" id="ASPP01020628">
    <property type="protein sequence ID" value="ETO13405.1"/>
    <property type="molecule type" value="Genomic_DNA"/>
</dbReference>
<name>X6MK37_RETFI</name>
<keyword evidence="2" id="KW-1185">Reference proteome</keyword>
<protein>
    <recommendedName>
        <fullName evidence="3">PH domain-containing protein</fullName>
    </recommendedName>
</protein>
<accession>X6MK37</accession>
<feature type="non-terminal residue" evidence="1">
    <location>
        <position position="1"/>
    </location>
</feature>
<organism evidence="1 2">
    <name type="scientific">Reticulomyxa filosa</name>
    <dbReference type="NCBI Taxonomy" id="46433"/>
    <lineage>
        <taxon>Eukaryota</taxon>
        <taxon>Sar</taxon>
        <taxon>Rhizaria</taxon>
        <taxon>Retaria</taxon>
        <taxon>Foraminifera</taxon>
        <taxon>Monothalamids</taxon>
        <taxon>Reticulomyxidae</taxon>
        <taxon>Reticulomyxa</taxon>
    </lineage>
</organism>
<gene>
    <name evidence="1" type="ORF">RFI_23969</name>
</gene>